<evidence type="ECO:0000313" key="3">
    <source>
        <dbReference type="Proteomes" id="UP001630127"/>
    </source>
</evidence>
<comment type="caution">
    <text evidence="2">The sequence shown here is derived from an EMBL/GenBank/DDBJ whole genome shotgun (WGS) entry which is preliminary data.</text>
</comment>
<gene>
    <name evidence="2" type="ORF">ACH5RR_037612</name>
</gene>
<sequence length="110" mass="12527">MAGKREIHGGGMEEKKEEGYGGERGNGRRGRRKGGGRMARLLGCCEEQSFAYAVIDYKGVKFFIETSNKAVILKLHKEYVQACMELQDLYIEVVVDELSREKSWSYLLED</sequence>
<evidence type="ECO:0000313" key="2">
    <source>
        <dbReference type="EMBL" id="KAL3503163.1"/>
    </source>
</evidence>
<organism evidence="2 3">
    <name type="scientific">Cinchona calisaya</name>
    <dbReference type="NCBI Taxonomy" id="153742"/>
    <lineage>
        <taxon>Eukaryota</taxon>
        <taxon>Viridiplantae</taxon>
        <taxon>Streptophyta</taxon>
        <taxon>Embryophyta</taxon>
        <taxon>Tracheophyta</taxon>
        <taxon>Spermatophyta</taxon>
        <taxon>Magnoliopsida</taxon>
        <taxon>eudicotyledons</taxon>
        <taxon>Gunneridae</taxon>
        <taxon>Pentapetalae</taxon>
        <taxon>asterids</taxon>
        <taxon>lamiids</taxon>
        <taxon>Gentianales</taxon>
        <taxon>Rubiaceae</taxon>
        <taxon>Cinchonoideae</taxon>
        <taxon>Cinchoneae</taxon>
        <taxon>Cinchona</taxon>
    </lineage>
</organism>
<proteinExistence type="predicted"/>
<dbReference type="EMBL" id="JBJUIK010000015">
    <property type="protein sequence ID" value="KAL3503163.1"/>
    <property type="molecule type" value="Genomic_DNA"/>
</dbReference>
<name>A0ABD2YC64_9GENT</name>
<feature type="compositionally biased region" description="Basic and acidic residues" evidence="1">
    <location>
        <begin position="1"/>
        <end position="21"/>
    </location>
</feature>
<feature type="region of interest" description="Disordered" evidence="1">
    <location>
        <begin position="1"/>
        <end position="36"/>
    </location>
</feature>
<reference evidence="2 3" key="1">
    <citation type="submission" date="2024-11" db="EMBL/GenBank/DDBJ databases">
        <title>A near-complete genome assembly of Cinchona calisaya.</title>
        <authorList>
            <person name="Lian D.C."/>
            <person name="Zhao X.W."/>
            <person name="Wei L."/>
        </authorList>
    </citation>
    <scope>NUCLEOTIDE SEQUENCE [LARGE SCALE GENOMIC DNA]</scope>
    <source>
        <tissue evidence="2">Nenye</tissue>
    </source>
</reference>
<protein>
    <submittedName>
        <fullName evidence="2">Uncharacterized protein</fullName>
    </submittedName>
</protein>
<dbReference type="AlphaFoldDB" id="A0ABD2YC64"/>
<dbReference type="Proteomes" id="UP001630127">
    <property type="component" value="Unassembled WGS sequence"/>
</dbReference>
<keyword evidence="3" id="KW-1185">Reference proteome</keyword>
<accession>A0ABD2YC64</accession>
<evidence type="ECO:0000256" key="1">
    <source>
        <dbReference type="SAM" id="MobiDB-lite"/>
    </source>
</evidence>